<proteinExistence type="predicted"/>
<protein>
    <submittedName>
        <fullName evidence="2">Uncharacterized protein</fullName>
    </submittedName>
</protein>
<dbReference type="OrthoDB" id="10593902at2759"/>
<accession>A0A517L7K3</accession>
<gene>
    <name evidence="2" type="ORF">FKW77_007115</name>
</gene>
<evidence type="ECO:0000313" key="2">
    <source>
        <dbReference type="EMBL" id="QDS71620.1"/>
    </source>
</evidence>
<dbReference type="EMBL" id="CP042190">
    <property type="protein sequence ID" value="QDS71620.1"/>
    <property type="molecule type" value="Genomic_DNA"/>
</dbReference>
<organism evidence="2 3">
    <name type="scientific">Venturia effusa</name>
    <dbReference type="NCBI Taxonomy" id="50376"/>
    <lineage>
        <taxon>Eukaryota</taxon>
        <taxon>Fungi</taxon>
        <taxon>Dikarya</taxon>
        <taxon>Ascomycota</taxon>
        <taxon>Pezizomycotina</taxon>
        <taxon>Dothideomycetes</taxon>
        <taxon>Pleosporomycetidae</taxon>
        <taxon>Venturiales</taxon>
        <taxon>Venturiaceae</taxon>
        <taxon>Venturia</taxon>
    </lineage>
</organism>
<keyword evidence="3" id="KW-1185">Reference proteome</keyword>
<feature type="region of interest" description="Disordered" evidence="1">
    <location>
        <begin position="33"/>
        <end position="62"/>
    </location>
</feature>
<sequence>MIELDTSFLDIYTIRNICYSISPERLKHSFEMSDQNIRRPPPTIDSGLNVPTKSPPLSPTANPREHFQKLIDADFKARQDAAIVAFEASTTGPAAIPIHPLPEFQRINSRLYAKNMARATISDLRSEQIVDIPDADPFANDMQVEVNFLEEFPSNRETEQVAVAMSKFRAWASVYESVQERMTWLEIEKLFQQRLKVEWNKIEAEGFERTCKAKETSDVWYPKPI</sequence>
<dbReference type="Proteomes" id="UP000316270">
    <property type="component" value="Chromosome 6"/>
</dbReference>
<name>A0A517L7K3_9PEZI</name>
<evidence type="ECO:0000256" key="1">
    <source>
        <dbReference type="SAM" id="MobiDB-lite"/>
    </source>
</evidence>
<dbReference type="AlphaFoldDB" id="A0A517L7K3"/>
<reference evidence="2 3" key="1">
    <citation type="submission" date="2019-07" db="EMBL/GenBank/DDBJ databases">
        <title>Finished genome of Venturia effusa.</title>
        <authorList>
            <person name="Young C.A."/>
            <person name="Cox M.P."/>
            <person name="Ganley A.R.D."/>
            <person name="David W.J."/>
        </authorList>
    </citation>
    <scope>NUCLEOTIDE SEQUENCE [LARGE SCALE GENOMIC DNA]</scope>
    <source>
        <strain evidence="3">albino</strain>
    </source>
</reference>
<evidence type="ECO:0000313" key="3">
    <source>
        <dbReference type="Proteomes" id="UP000316270"/>
    </source>
</evidence>